<feature type="transmembrane region" description="Helical" evidence="1">
    <location>
        <begin position="349"/>
        <end position="368"/>
    </location>
</feature>
<feature type="transmembrane region" description="Helical" evidence="1">
    <location>
        <begin position="296"/>
        <end position="314"/>
    </location>
</feature>
<evidence type="ECO:0000313" key="5">
    <source>
        <dbReference type="Proteomes" id="UP001198163"/>
    </source>
</evidence>
<keyword evidence="5" id="KW-1185">Reference proteome</keyword>
<comment type="caution">
    <text evidence="4">The sequence shown here is derived from an EMBL/GenBank/DDBJ whole genome shotgun (WGS) entry which is preliminary data.</text>
</comment>
<feature type="transmembrane region" description="Helical" evidence="1">
    <location>
        <begin position="374"/>
        <end position="395"/>
    </location>
</feature>
<feature type="chain" id="PRO_5042278648" evidence="2">
    <location>
        <begin position="23"/>
        <end position="690"/>
    </location>
</feature>
<evidence type="ECO:0000256" key="1">
    <source>
        <dbReference type="SAM" id="Phobius"/>
    </source>
</evidence>
<dbReference type="PANTHER" id="PTHR43081">
    <property type="entry name" value="ADENYLATE CYCLASE, TERMINAL-DIFFERENTIATION SPECIFIC-RELATED"/>
    <property type="match status" value="1"/>
</dbReference>
<proteinExistence type="predicted"/>
<dbReference type="CDD" id="cd07302">
    <property type="entry name" value="CHD"/>
    <property type="match status" value="1"/>
</dbReference>
<organism evidence="4 5">
    <name type="scientific">Teretinema zuelzerae</name>
    <dbReference type="NCBI Taxonomy" id="156"/>
    <lineage>
        <taxon>Bacteria</taxon>
        <taxon>Pseudomonadati</taxon>
        <taxon>Spirochaetota</taxon>
        <taxon>Spirochaetia</taxon>
        <taxon>Spirochaetales</taxon>
        <taxon>Treponemataceae</taxon>
        <taxon>Teretinema</taxon>
    </lineage>
</organism>
<dbReference type="AlphaFoldDB" id="A0AAE3EG94"/>
<feature type="signal peptide" evidence="2">
    <location>
        <begin position="1"/>
        <end position="22"/>
    </location>
</feature>
<dbReference type="EMBL" id="JAINWA010000001">
    <property type="protein sequence ID" value="MCD1654114.1"/>
    <property type="molecule type" value="Genomic_DNA"/>
</dbReference>
<dbReference type="RefSeq" id="WP_230754005.1">
    <property type="nucleotide sequence ID" value="NZ_JAINWA010000001.1"/>
</dbReference>
<dbReference type="InterPro" id="IPR050697">
    <property type="entry name" value="Adenylyl/Guanylyl_Cyclase_3/4"/>
</dbReference>
<gene>
    <name evidence="4" type="ORF">K7J14_05290</name>
</gene>
<feature type="domain" description="Guanylate cyclase" evidence="3">
    <location>
        <begin position="450"/>
        <end position="576"/>
    </location>
</feature>
<dbReference type="InterPro" id="IPR029787">
    <property type="entry name" value="Nucleotide_cyclase"/>
</dbReference>
<name>A0AAE3EG94_9SPIR</name>
<sequence length="690" mass="76698">MTKITRAVFGFLVMFCIESLFAAEAVGGVIDLSGYDFDREQPVSLSGEWAMFPREFVSGGADAAGAGLEPVFQRLPGYWNDAGTMESRGWATYSLTLLLPEDAVRQGTPLAFRFSDSISACSYWIDGELVFSSGLPGMSRETEIPVFKPGVHFFTPKSARVRLDIQASNFHYRVGGVWLVPVIGSAGMVADEWNRSTQTVLFLFGALMIMMVYQIAVFSYRHKERSALWFGLICLTISMRILVTGNCLLQQWVPGLHWEIARRFEFLPMAAVPVFFTLFIDELFPSLLNARVKKAIAIAGAFFACVIAVLPVEYSSRYVIVFQAYIVLCMFPLLQALCLAAVRKKSGSGWIIIGFLALAATVVNDILFSRMIFGFAYLLSFGLFAFISTQIILLARNFTLGFNRSERFALELEATNKSFSRFVPKQFLELLKRERIVDVALGDQVERTLTVLFSDIRQFTTISERMTPGENFAFLNAYLERIGPKVRENGGFIDKYVGDAIMALFPDSLDSAVRAGIEIQRELGCFNEAQRGTGKPEIEIGIGIHQDLMALGTIGEEGRMDTTVIADAVNLASRLEALSKLYGPGIIMLESLLDRLSDRSAFGYRSMGSCRIRGKREAFTLVQIYDGLCPGRREKIAANLGDWNLAMAAFEDGRYDEAKALFGAIVDRDSDDLAATYFYIKSSEDVAELV</sequence>
<evidence type="ECO:0000256" key="2">
    <source>
        <dbReference type="SAM" id="SignalP"/>
    </source>
</evidence>
<feature type="transmembrane region" description="Helical" evidence="1">
    <location>
        <begin position="200"/>
        <end position="220"/>
    </location>
</feature>
<reference evidence="4" key="1">
    <citation type="submission" date="2021-08" db="EMBL/GenBank/DDBJ databases">
        <title>Comparative analyses of Brucepasteria parasyntrophica and Teretinema zuelzerae.</title>
        <authorList>
            <person name="Song Y."/>
            <person name="Brune A."/>
        </authorList>
    </citation>
    <scope>NUCLEOTIDE SEQUENCE</scope>
    <source>
        <strain evidence="4">DSM 1903</strain>
    </source>
</reference>
<keyword evidence="1" id="KW-1133">Transmembrane helix</keyword>
<dbReference type="PANTHER" id="PTHR43081:SF1">
    <property type="entry name" value="ADENYLATE CYCLASE, TERMINAL-DIFFERENTIATION SPECIFIC"/>
    <property type="match status" value="1"/>
</dbReference>
<dbReference type="SUPFAM" id="SSF55073">
    <property type="entry name" value="Nucleotide cyclase"/>
    <property type="match status" value="1"/>
</dbReference>
<dbReference type="InterPro" id="IPR001054">
    <property type="entry name" value="A/G_cyclase"/>
</dbReference>
<dbReference type="PROSITE" id="PS50125">
    <property type="entry name" value="GUANYLATE_CYCLASE_2"/>
    <property type="match status" value="1"/>
</dbReference>
<feature type="transmembrane region" description="Helical" evidence="1">
    <location>
        <begin position="266"/>
        <end position="284"/>
    </location>
</feature>
<dbReference type="Gene3D" id="3.30.70.1230">
    <property type="entry name" value="Nucleotide cyclase"/>
    <property type="match status" value="1"/>
</dbReference>
<dbReference type="GO" id="GO:0006171">
    <property type="term" value="P:cAMP biosynthetic process"/>
    <property type="evidence" value="ECO:0007669"/>
    <property type="project" value="TreeGrafter"/>
</dbReference>
<protein>
    <submittedName>
        <fullName evidence="4">Adenylate/guanylate cyclase domain-containing protein</fullName>
    </submittedName>
</protein>
<dbReference type="GO" id="GO:0035556">
    <property type="term" value="P:intracellular signal transduction"/>
    <property type="evidence" value="ECO:0007669"/>
    <property type="project" value="InterPro"/>
</dbReference>
<feature type="transmembrane region" description="Helical" evidence="1">
    <location>
        <begin position="320"/>
        <end position="342"/>
    </location>
</feature>
<evidence type="ECO:0000313" key="4">
    <source>
        <dbReference type="EMBL" id="MCD1654114.1"/>
    </source>
</evidence>
<keyword evidence="1" id="KW-0812">Transmembrane</keyword>
<dbReference type="SMART" id="SM00044">
    <property type="entry name" value="CYCc"/>
    <property type="match status" value="1"/>
</dbReference>
<dbReference type="GO" id="GO:0004016">
    <property type="term" value="F:adenylate cyclase activity"/>
    <property type="evidence" value="ECO:0007669"/>
    <property type="project" value="UniProtKB-ARBA"/>
</dbReference>
<keyword evidence="2" id="KW-0732">Signal</keyword>
<accession>A0AAE3EG94</accession>
<keyword evidence="1" id="KW-0472">Membrane</keyword>
<dbReference type="Pfam" id="PF07695">
    <property type="entry name" value="7TMR-DISM_7TM"/>
    <property type="match status" value="1"/>
</dbReference>
<dbReference type="Proteomes" id="UP001198163">
    <property type="component" value="Unassembled WGS sequence"/>
</dbReference>
<evidence type="ECO:0000259" key="3">
    <source>
        <dbReference type="PROSITE" id="PS50125"/>
    </source>
</evidence>
<dbReference type="Pfam" id="PF00211">
    <property type="entry name" value="Guanylate_cyc"/>
    <property type="match status" value="1"/>
</dbReference>
<feature type="transmembrane region" description="Helical" evidence="1">
    <location>
        <begin position="227"/>
        <end position="246"/>
    </location>
</feature>
<dbReference type="InterPro" id="IPR011623">
    <property type="entry name" value="7TMR_DISM_rcpt_extracell_dom1"/>
</dbReference>